<dbReference type="InterPro" id="IPR036396">
    <property type="entry name" value="Cyt_P450_sf"/>
</dbReference>
<dbReference type="GO" id="GO:0004508">
    <property type="term" value="F:steroid 17-alpha-monooxygenase activity"/>
    <property type="evidence" value="ECO:0007669"/>
    <property type="project" value="TreeGrafter"/>
</dbReference>
<evidence type="ECO:0000256" key="10">
    <source>
        <dbReference type="ARBA" id="ARBA00023004"/>
    </source>
</evidence>
<dbReference type="Proteomes" id="UP000694845">
    <property type="component" value="Unplaced"/>
</dbReference>
<dbReference type="GO" id="GO:0042446">
    <property type="term" value="P:hormone biosynthetic process"/>
    <property type="evidence" value="ECO:0007669"/>
    <property type="project" value="TreeGrafter"/>
</dbReference>
<feature type="binding site" description="axial binding residue" evidence="13">
    <location>
        <position position="448"/>
    </location>
    <ligand>
        <name>heme</name>
        <dbReference type="ChEBI" id="CHEBI:30413"/>
    </ligand>
    <ligandPart>
        <name>Fe</name>
        <dbReference type="ChEBI" id="CHEBI:18248"/>
    </ligandPart>
</feature>
<dbReference type="Pfam" id="PF00067">
    <property type="entry name" value="p450"/>
    <property type="match status" value="1"/>
</dbReference>
<dbReference type="RefSeq" id="XP_022100318.1">
    <property type="nucleotide sequence ID" value="XM_022244626.1"/>
</dbReference>
<dbReference type="GO" id="GO:0005789">
    <property type="term" value="C:endoplasmic reticulum membrane"/>
    <property type="evidence" value="ECO:0007669"/>
    <property type="project" value="UniProtKB-SubCell"/>
</dbReference>
<evidence type="ECO:0000256" key="11">
    <source>
        <dbReference type="ARBA" id="ARBA00023033"/>
    </source>
</evidence>
<dbReference type="PANTHER" id="PTHR24289">
    <property type="entry name" value="STEROID 17-ALPHA-HYDROXYLASE/17,20 LYASE"/>
    <property type="match status" value="1"/>
</dbReference>
<dbReference type="KEGG" id="aplc:110984427"/>
<evidence type="ECO:0000256" key="7">
    <source>
        <dbReference type="ARBA" id="ARBA00022824"/>
    </source>
</evidence>
<dbReference type="FunFam" id="1.10.630.10:FF:000238">
    <property type="entry name" value="Cytochrome P450 2A6"/>
    <property type="match status" value="1"/>
</dbReference>
<comment type="similarity">
    <text evidence="4 14">Belongs to the cytochrome P450 family.</text>
</comment>
<comment type="subcellular location">
    <subcellularLocation>
        <location evidence="3">Endoplasmic reticulum membrane</location>
        <topology evidence="3">Peripheral membrane protein</topology>
    </subcellularLocation>
    <subcellularLocation>
        <location evidence="2">Microsome membrane</location>
        <topology evidence="2">Peripheral membrane protein</topology>
    </subcellularLocation>
</comment>
<evidence type="ECO:0000256" key="9">
    <source>
        <dbReference type="ARBA" id="ARBA00023002"/>
    </source>
</evidence>
<evidence type="ECO:0000256" key="1">
    <source>
        <dbReference type="ARBA" id="ARBA00001971"/>
    </source>
</evidence>
<dbReference type="InterPro" id="IPR002401">
    <property type="entry name" value="Cyt_P450_E_grp-I"/>
</dbReference>
<keyword evidence="12 15" id="KW-0472">Membrane</keyword>
<dbReference type="Gene3D" id="1.10.630.10">
    <property type="entry name" value="Cytochrome P450"/>
    <property type="match status" value="1"/>
</dbReference>
<keyword evidence="15" id="KW-0812">Transmembrane</keyword>
<dbReference type="InterPro" id="IPR017972">
    <property type="entry name" value="Cyt_P450_CS"/>
</dbReference>
<evidence type="ECO:0000256" key="2">
    <source>
        <dbReference type="ARBA" id="ARBA00004174"/>
    </source>
</evidence>
<proteinExistence type="inferred from homology"/>
<comment type="cofactor">
    <cofactor evidence="1 13">
        <name>heme</name>
        <dbReference type="ChEBI" id="CHEBI:30413"/>
    </cofactor>
</comment>
<organism evidence="16 17">
    <name type="scientific">Acanthaster planci</name>
    <name type="common">Crown-of-thorns starfish</name>
    <dbReference type="NCBI Taxonomy" id="133434"/>
    <lineage>
        <taxon>Eukaryota</taxon>
        <taxon>Metazoa</taxon>
        <taxon>Echinodermata</taxon>
        <taxon>Eleutherozoa</taxon>
        <taxon>Asterozoa</taxon>
        <taxon>Asteroidea</taxon>
        <taxon>Valvatacea</taxon>
        <taxon>Valvatida</taxon>
        <taxon>Acanthasteridae</taxon>
        <taxon>Acanthaster</taxon>
    </lineage>
</organism>
<dbReference type="PRINTS" id="PR00385">
    <property type="entry name" value="P450"/>
</dbReference>
<evidence type="ECO:0000256" key="15">
    <source>
        <dbReference type="SAM" id="Phobius"/>
    </source>
</evidence>
<dbReference type="OrthoDB" id="1470350at2759"/>
<keyword evidence="5 13" id="KW-0349">Heme</keyword>
<evidence type="ECO:0000256" key="4">
    <source>
        <dbReference type="ARBA" id="ARBA00010617"/>
    </source>
</evidence>
<evidence type="ECO:0000256" key="8">
    <source>
        <dbReference type="ARBA" id="ARBA00022848"/>
    </source>
</evidence>
<dbReference type="SUPFAM" id="SSF48264">
    <property type="entry name" value="Cytochrome P450"/>
    <property type="match status" value="1"/>
</dbReference>
<evidence type="ECO:0000313" key="17">
    <source>
        <dbReference type="RefSeq" id="XP_022100318.1"/>
    </source>
</evidence>
<evidence type="ECO:0000256" key="13">
    <source>
        <dbReference type="PIRSR" id="PIRSR602401-1"/>
    </source>
</evidence>
<evidence type="ECO:0000313" key="16">
    <source>
        <dbReference type="Proteomes" id="UP000694845"/>
    </source>
</evidence>
<dbReference type="InterPro" id="IPR001128">
    <property type="entry name" value="Cyt_P450"/>
</dbReference>
<keyword evidence="9 14" id="KW-0560">Oxidoreductase</keyword>
<evidence type="ECO:0000256" key="6">
    <source>
        <dbReference type="ARBA" id="ARBA00022723"/>
    </source>
</evidence>
<dbReference type="PANTHER" id="PTHR24289:SF20">
    <property type="entry name" value="STEROID 17-ALPHA-HYDROXYLASE_17,20 LYASE"/>
    <property type="match status" value="1"/>
</dbReference>
<evidence type="ECO:0000256" key="14">
    <source>
        <dbReference type="RuleBase" id="RU000461"/>
    </source>
</evidence>
<keyword evidence="10 13" id="KW-0408">Iron</keyword>
<dbReference type="GeneID" id="110984427"/>
<sequence length="505" mass="57030">MAVLELITENTGTVLLFVVTLVVLLLYQNARRPAGFPPGPPALPIIGNVLTFRSSEQIYKIFQRLAEQYGRIFSLKLGSFWVIVLNDVEDIREALIKQPIAFAGRPNLYTTSIVTDGFQDIAFSDYSPDWQLHRKIGHAALRHFASGEKLNKLVHSVLPGFAKVLDQSAGKPLDLKDVIDRSIYIVLANMCYGKSHDFDDPFLTKWFALNKRAQELVGGGLPRDYIHSLRYLPLSSREKRVKELSKESLDYIYDEFKGHRDSFKPDNIRDLFDSLIAAQQEDAAETGSNANFLTDTRVIQTVADLFGAGTGTTIPALYWAVAVMIEHPQILERVTKEIDTVIGPDRLPCLSDRSSMPYTEATLMEINRYGVVSPIGLPKSVTKDTVFRGFTIPKDTMVVLNVWAVHYDHKHWDEPNKFKPERFLDESGTKLVKPPASFMPFGVGRRSCIGENFARGEIFILFCWLVGRYSLSKVPGREDESLLTLDLKGPLNHEPRPFEIIVRKK</sequence>
<keyword evidence="6 13" id="KW-0479">Metal-binding</keyword>
<dbReference type="AlphaFoldDB" id="A0A8B7Z3V7"/>
<dbReference type="GO" id="GO:0005506">
    <property type="term" value="F:iron ion binding"/>
    <property type="evidence" value="ECO:0007669"/>
    <property type="project" value="InterPro"/>
</dbReference>
<evidence type="ECO:0000256" key="5">
    <source>
        <dbReference type="ARBA" id="ARBA00022617"/>
    </source>
</evidence>
<dbReference type="GO" id="GO:0042448">
    <property type="term" value="P:progesterone metabolic process"/>
    <property type="evidence" value="ECO:0007669"/>
    <property type="project" value="TreeGrafter"/>
</dbReference>
<gene>
    <name evidence="17" type="primary">LOC110984427</name>
</gene>
<keyword evidence="7" id="KW-0256">Endoplasmic reticulum</keyword>
<reference evidence="17" key="1">
    <citation type="submission" date="2025-08" db="UniProtKB">
        <authorList>
            <consortium name="RefSeq"/>
        </authorList>
    </citation>
    <scope>IDENTIFICATION</scope>
</reference>
<name>A0A8B7Z3V7_ACAPL</name>
<keyword evidence="15" id="KW-1133">Transmembrane helix</keyword>
<dbReference type="PRINTS" id="PR00463">
    <property type="entry name" value="EP450I"/>
</dbReference>
<keyword evidence="16" id="KW-1185">Reference proteome</keyword>
<evidence type="ECO:0000256" key="3">
    <source>
        <dbReference type="ARBA" id="ARBA00004406"/>
    </source>
</evidence>
<dbReference type="OMA" id="ERVPYIR"/>
<dbReference type="PROSITE" id="PS00086">
    <property type="entry name" value="CYTOCHROME_P450"/>
    <property type="match status" value="1"/>
</dbReference>
<dbReference type="GO" id="GO:0020037">
    <property type="term" value="F:heme binding"/>
    <property type="evidence" value="ECO:0007669"/>
    <property type="project" value="InterPro"/>
</dbReference>
<evidence type="ECO:0000256" key="12">
    <source>
        <dbReference type="ARBA" id="ARBA00023136"/>
    </source>
</evidence>
<keyword evidence="11 14" id="KW-0503">Monooxygenase</keyword>
<keyword evidence="8" id="KW-0492">Microsome</keyword>
<protein>
    <submittedName>
        <fullName evidence="17">Steroid 17-alpha-hydroxylase/17,20 lyase-like</fullName>
    </submittedName>
</protein>
<feature type="transmembrane region" description="Helical" evidence="15">
    <location>
        <begin position="6"/>
        <end position="27"/>
    </location>
</feature>
<accession>A0A8B7Z3V7</accession>